<name>E3H8C0_ILYPC</name>
<dbReference type="AlphaFoldDB" id="E3H8C0"/>
<evidence type="ECO:0000313" key="2">
    <source>
        <dbReference type="Proteomes" id="UP000006875"/>
    </source>
</evidence>
<accession>E3H8C0</accession>
<dbReference type="EMBL" id="CP002281">
    <property type="protein sequence ID" value="ADO82687.1"/>
    <property type="molecule type" value="Genomic_DNA"/>
</dbReference>
<dbReference type="STRING" id="572544.Ilyop_0902"/>
<keyword evidence="2" id="KW-1185">Reference proteome</keyword>
<dbReference type="HOGENOM" id="CLU_2666185_0_0_0"/>
<dbReference type="Proteomes" id="UP000006875">
    <property type="component" value="Chromosome"/>
</dbReference>
<evidence type="ECO:0000313" key="1">
    <source>
        <dbReference type="EMBL" id="ADO82687.1"/>
    </source>
</evidence>
<sequence length="75" mass="8959">MDISEKIKKIKKEPNKDSESSTNFIIINSVYPKTFKDMEDNHMMNYYKRAKTSYEASKEAIRKIEEELEKRKPLV</sequence>
<dbReference type="RefSeq" id="WP_013387356.1">
    <property type="nucleotide sequence ID" value="NC_014632.1"/>
</dbReference>
<organism evidence="1 2">
    <name type="scientific">Ilyobacter polytropus (strain ATCC 51220 / DSM 2926 / LMG 16218 / CuHBu1)</name>
    <dbReference type="NCBI Taxonomy" id="572544"/>
    <lineage>
        <taxon>Bacteria</taxon>
        <taxon>Fusobacteriati</taxon>
        <taxon>Fusobacteriota</taxon>
        <taxon>Fusobacteriia</taxon>
        <taxon>Fusobacteriales</taxon>
        <taxon>Fusobacteriaceae</taxon>
        <taxon>Ilyobacter</taxon>
    </lineage>
</organism>
<proteinExistence type="predicted"/>
<dbReference type="KEGG" id="ipo:Ilyop_0902"/>
<gene>
    <name evidence="1" type="ordered locus">Ilyop_0902</name>
</gene>
<reference evidence="1 2" key="1">
    <citation type="journal article" date="2010" name="Stand. Genomic Sci.">
        <title>Complete genome sequence of Ilyobacter polytropus type strain (CuHbu1).</title>
        <authorList>
            <person name="Sikorski J."/>
            <person name="Chertkov O."/>
            <person name="Lapidus A."/>
            <person name="Nolan M."/>
            <person name="Lucas S."/>
            <person name="Del Rio T.G."/>
            <person name="Tice H."/>
            <person name="Cheng J.F."/>
            <person name="Tapia R."/>
            <person name="Han C."/>
            <person name="Goodwin L."/>
            <person name="Pitluck S."/>
            <person name="Liolios K."/>
            <person name="Ivanova N."/>
            <person name="Mavromatis K."/>
            <person name="Mikhailova N."/>
            <person name="Pati A."/>
            <person name="Chen A."/>
            <person name="Palaniappan K."/>
            <person name="Land M."/>
            <person name="Hauser L."/>
            <person name="Chang Y.J."/>
            <person name="Jeffries C.D."/>
            <person name="Brambilla E."/>
            <person name="Yasawong M."/>
            <person name="Rohde M."/>
            <person name="Pukall R."/>
            <person name="Spring S."/>
            <person name="Goker M."/>
            <person name="Woyke T."/>
            <person name="Bristow J."/>
            <person name="Eisen J.A."/>
            <person name="Markowitz V."/>
            <person name="Hugenholtz P."/>
            <person name="Kyrpides N.C."/>
            <person name="Klenk H.P."/>
        </authorList>
    </citation>
    <scope>NUCLEOTIDE SEQUENCE [LARGE SCALE GENOMIC DNA]</scope>
    <source>
        <strain evidence="2">ATCC 51220 / DSM 2926 / LMG 16218 / CuHBu1</strain>
    </source>
</reference>
<protein>
    <submittedName>
        <fullName evidence="1">Uncharacterized protein</fullName>
    </submittedName>
</protein>